<dbReference type="PANTHER" id="PTHR45786">
    <property type="entry name" value="DNA BINDING PROTEIN-LIKE"/>
    <property type="match status" value="1"/>
</dbReference>
<dbReference type="PANTHER" id="PTHR45786:SF74">
    <property type="entry name" value="ATP-DEPENDENT DNA HELICASE"/>
    <property type="match status" value="1"/>
</dbReference>
<dbReference type="EMBL" id="JAEPRC010000587">
    <property type="protein sequence ID" value="KAG2194431.1"/>
    <property type="molecule type" value="Genomic_DNA"/>
</dbReference>
<proteinExistence type="predicted"/>
<evidence type="ECO:0000256" key="1">
    <source>
        <dbReference type="SAM" id="MobiDB-lite"/>
    </source>
</evidence>
<comment type="caution">
    <text evidence="3">The sequence shown here is derived from an EMBL/GenBank/DDBJ whole genome shotgun (WGS) entry which is preliminary data.</text>
</comment>
<accession>A0A8H7QMV7</accession>
<reference evidence="3" key="1">
    <citation type="submission" date="2020-12" db="EMBL/GenBank/DDBJ databases">
        <title>Metabolic potential, ecology and presence of endohyphal bacteria is reflected in genomic diversity of Mucoromycotina.</title>
        <authorList>
            <person name="Muszewska A."/>
            <person name="Okrasinska A."/>
            <person name="Steczkiewicz K."/>
            <person name="Drgas O."/>
            <person name="Orlowska M."/>
            <person name="Perlinska-Lenart U."/>
            <person name="Aleksandrzak-Piekarczyk T."/>
            <person name="Szatraj K."/>
            <person name="Zielenkiewicz U."/>
            <person name="Pilsyk S."/>
            <person name="Malc E."/>
            <person name="Mieczkowski P."/>
            <person name="Kruszewska J.S."/>
            <person name="Biernat P."/>
            <person name="Pawlowska J."/>
        </authorList>
    </citation>
    <scope>NUCLEOTIDE SEQUENCE</scope>
    <source>
        <strain evidence="3">CBS 226.32</strain>
    </source>
</reference>
<dbReference type="Pfam" id="PF14214">
    <property type="entry name" value="Helitron_like_N"/>
    <property type="match status" value="1"/>
</dbReference>
<keyword evidence="4" id="KW-1185">Reference proteome</keyword>
<dbReference type="Proteomes" id="UP000650833">
    <property type="component" value="Unassembled WGS sequence"/>
</dbReference>
<evidence type="ECO:0000259" key="2">
    <source>
        <dbReference type="Pfam" id="PF14214"/>
    </source>
</evidence>
<dbReference type="AlphaFoldDB" id="A0A8H7QMV7"/>
<sequence>MCCQDGQVIPEPVHSLPNTIADLLWVNNNASKEFKLNIRTYNLVLSLTSMNADLDQRYANNSETSAYAFLIHGSAHHLMSSTLIPEDNFRPKFAQIYIFDSEENELSNGMNVAGNPNVDLSIRSTFILQSMMHEVNPFVPSFKLSIQELSDEYSGGIQNLRMILRLEGFPDARRCNRPTAPEIDVLIVSGNDGGSNEQPKNRDTVLRSKGPGNDLRRINEMHQHFDRLQYNLLWAAVYDGLQDQIHLEDNDMGSIGKRPAEITRELLGNQTAADILDLCARVFHLKLEQFIEGIAEESVLGKVVAAYVYSTEFQKR</sequence>
<organism evidence="3 4">
    <name type="scientific">Mucor plumbeus</name>
    <dbReference type="NCBI Taxonomy" id="97098"/>
    <lineage>
        <taxon>Eukaryota</taxon>
        <taxon>Fungi</taxon>
        <taxon>Fungi incertae sedis</taxon>
        <taxon>Mucoromycota</taxon>
        <taxon>Mucoromycotina</taxon>
        <taxon>Mucoromycetes</taxon>
        <taxon>Mucorales</taxon>
        <taxon>Mucorineae</taxon>
        <taxon>Mucoraceae</taxon>
        <taxon>Mucor</taxon>
    </lineage>
</organism>
<dbReference type="OrthoDB" id="2279134at2759"/>
<gene>
    <name evidence="3" type="ORF">INT46_003500</name>
</gene>
<evidence type="ECO:0000313" key="4">
    <source>
        <dbReference type="Proteomes" id="UP000650833"/>
    </source>
</evidence>
<name>A0A8H7QMV7_9FUNG</name>
<evidence type="ECO:0000313" key="3">
    <source>
        <dbReference type="EMBL" id="KAG2194431.1"/>
    </source>
</evidence>
<feature type="domain" description="Helitron helicase-like" evidence="2">
    <location>
        <begin position="260"/>
        <end position="316"/>
    </location>
</feature>
<protein>
    <recommendedName>
        <fullName evidence="2">Helitron helicase-like domain-containing protein</fullName>
    </recommendedName>
</protein>
<dbReference type="InterPro" id="IPR025476">
    <property type="entry name" value="Helitron_helicase-like"/>
</dbReference>
<feature type="region of interest" description="Disordered" evidence="1">
    <location>
        <begin position="189"/>
        <end position="212"/>
    </location>
</feature>